<dbReference type="InterPro" id="IPR005174">
    <property type="entry name" value="KIB1-4_b-propeller"/>
</dbReference>
<dbReference type="InterPro" id="IPR009596">
    <property type="entry name" value="DUF1204"/>
</dbReference>
<feature type="coiled-coil region" evidence="1">
    <location>
        <begin position="1121"/>
        <end position="1148"/>
    </location>
</feature>
<comment type="caution">
    <text evidence="5">The sequence shown here is derived from an EMBL/GenBank/DDBJ whole genome shotgun (WGS) entry which is preliminary data.</text>
</comment>
<dbReference type="AlphaFoldDB" id="A0A8T1XP14"/>
<feature type="compositionally biased region" description="Basic and acidic residues" evidence="2">
    <location>
        <begin position="977"/>
        <end position="993"/>
    </location>
</feature>
<dbReference type="PANTHER" id="PTHR31681:SF54">
    <property type="entry name" value="DUF295 DOMAIN-CONTAINING PROTEIN-RELATED"/>
    <property type="match status" value="1"/>
</dbReference>
<feature type="compositionally biased region" description="Basic and acidic residues" evidence="2">
    <location>
        <begin position="340"/>
        <end position="351"/>
    </location>
</feature>
<evidence type="ECO:0000259" key="3">
    <source>
        <dbReference type="Pfam" id="PF03478"/>
    </source>
</evidence>
<feature type="region of interest" description="Disordered" evidence="2">
    <location>
        <begin position="973"/>
        <end position="1002"/>
    </location>
</feature>
<sequence>MLSLLLSRSLRLVKPATVRSSLLLSLSNGFSTSSLQTPPCSILRAEPCGEDLGKLIILTATGELNTLDKKVPLELMKEMVTIGSSHGWVATLKNDGIVRLQDDLNPAASDLDPKRIPLPPLVTLPHCQTQVVTNVAMSSSSPEDEECVVAVKFLGPQLSLCRPAHSNSEWTNIRIENQCFYSSPVMFSKKDGMFRIPGSGGHLIGSWDLHKHKNKPKIQRLRFKNLPELTKTKRELLHSCCTSQHLVESRTTDETFFVKCYRKATSSGVVKMKTKAVMVFKLDEEGNAVYTQDIGHLCIFLSKSEPFCVPANSISGMCPNIVEILDVDESAIVGSGSRDSFSDHRQSRTTEDSAVQSVDRFLNESPDSHRGRRSRSTSTSASSVVKSSTDVAELHRRELLCRTGAAGPSTTTRPVTTMYLRDEDSNAALSDEDDVPLIRRKAALTRAGPSSGAASMIPVRLDDVPVQPRGPAPGVADYLRPSSSTEESIELSLSFCDAPANLVTMVPSASDRPWTAPPGYLCVYEKHITDCGLTFLIPAFLLQYASRRHMAFAQLSPAAIRNAYGLIRLAERCGVEPRCSLYEELTTKKNFWKSKPGLVYTQSSLTPKLVVGAKSKTNDWLRWYFFVKVDNESAGDVVVTNYHGWTVSPVRCPKIFDPYPEKLRDDVQKILAVCPYTWPGGEDPVRRPSSKPKGKSRRGGSSKTKKTNKNPGWLQSLPLFYFSDERVYLSIFFTAPLKIMGKLNVDAVGDYSSRYKKKSATTPTKMSREEDEAMALGQRLSLAEYEAKERERRSSGRHDRREGDRRDRRGHGVGGADRSDVRSDAERERREKEVAEARSAKLPVVEASHDVPSGGKEVVLYDDSQVEPTRKRAADESEPVRSDPNKKQRTAWAPDYRWRYDYNGRDVHISTDSTSCAELFRKLHVGPSPFFELQDMWERTAYTDAAKKSVAAIGAIDRMAYMYERRLRVVSEQNTASKEHQRALAAETKRADQASKGLESANSEVQLLREEVAKLKEERDNALSERERCLEELSKSRVDFKHLAEQSQAEEARLRERRTEYARIHVTKALKEAADQFQQRLDMIQKHFTTRDAAYPKFLDYNQAVGSVDLLKALAETGEIVLNSKDVIERLEADTEELKNEVNAYDIAELEEGWNDAGNLFTGPLVVEEFAHSVEGVDDAVAGDVEAVDQVVGDGDVQIEDPPQDEPVS</sequence>
<keyword evidence="1" id="KW-0175">Coiled coil</keyword>
<evidence type="ECO:0000313" key="6">
    <source>
        <dbReference type="Proteomes" id="UP000694240"/>
    </source>
</evidence>
<feature type="domain" description="DUF1204" evidence="4">
    <location>
        <begin position="995"/>
        <end position="1204"/>
    </location>
</feature>
<feature type="compositionally biased region" description="Basic and acidic residues" evidence="2">
    <location>
        <begin position="785"/>
        <end position="807"/>
    </location>
</feature>
<dbReference type="Pfam" id="PF03478">
    <property type="entry name" value="Beta-prop_KIB1-4"/>
    <property type="match status" value="1"/>
</dbReference>
<dbReference type="EMBL" id="JAEFBK010000013">
    <property type="protein sequence ID" value="KAG7533994.1"/>
    <property type="molecule type" value="Genomic_DNA"/>
</dbReference>
<feature type="domain" description="KIB1-4 beta-propeller" evidence="3">
    <location>
        <begin position="71"/>
        <end position="326"/>
    </location>
</feature>
<proteinExistence type="predicted"/>
<accession>A0A8T1XP14</accession>
<organism evidence="5 6">
    <name type="scientific">Arabidopsis thaliana x Arabidopsis arenosa</name>
    <dbReference type="NCBI Taxonomy" id="1240361"/>
    <lineage>
        <taxon>Eukaryota</taxon>
        <taxon>Viridiplantae</taxon>
        <taxon>Streptophyta</taxon>
        <taxon>Embryophyta</taxon>
        <taxon>Tracheophyta</taxon>
        <taxon>Spermatophyta</taxon>
        <taxon>Magnoliopsida</taxon>
        <taxon>eudicotyledons</taxon>
        <taxon>Gunneridae</taxon>
        <taxon>Pentapetalae</taxon>
        <taxon>rosids</taxon>
        <taxon>malvids</taxon>
        <taxon>Brassicales</taxon>
        <taxon>Brassicaceae</taxon>
        <taxon>Camelineae</taxon>
        <taxon>Arabidopsis</taxon>
    </lineage>
</organism>
<evidence type="ECO:0000259" key="4">
    <source>
        <dbReference type="Pfam" id="PF06721"/>
    </source>
</evidence>
<feature type="region of interest" description="Disordered" evidence="2">
    <location>
        <begin position="336"/>
        <end position="388"/>
    </location>
</feature>
<feature type="region of interest" description="Disordered" evidence="2">
    <location>
        <begin position="755"/>
        <end position="888"/>
    </location>
</feature>
<feature type="region of interest" description="Disordered" evidence="2">
    <location>
        <begin position="682"/>
        <end position="710"/>
    </location>
</feature>
<feature type="compositionally biased region" description="Low complexity" evidence="2">
    <location>
        <begin position="376"/>
        <end position="388"/>
    </location>
</feature>
<feature type="compositionally biased region" description="Basic residues" evidence="2">
    <location>
        <begin position="688"/>
        <end position="708"/>
    </location>
</feature>
<evidence type="ECO:0000256" key="2">
    <source>
        <dbReference type="SAM" id="MobiDB-lite"/>
    </source>
</evidence>
<evidence type="ECO:0000313" key="5">
    <source>
        <dbReference type="EMBL" id="KAG7533994.1"/>
    </source>
</evidence>
<dbReference type="Proteomes" id="UP000694240">
    <property type="component" value="Chromosome 13"/>
</dbReference>
<gene>
    <name evidence="5" type="ORF">ISN45_Aa08g015780</name>
</gene>
<reference evidence="5 6" key="1">
    <citation type="submission" date="2020-12" db="EMBL/GenBank/DDBJ databases">
        <title>Concerted genomic and epigenomic changes stabilize Arabidopsis allopolyploids.</title>
        <authorList>
            <person name="Chen Z."/>
        </authorList>
    </citation>
    <scope>NUCLEOTIDE SEQUENCE [LARGE SCALE GENOMIC DNA]</scope>
    <source>
        <strain evidence="5">Allo738</strain>
        <tissue evidence="5">Leaf</tissue>
    </source>
</reference>
<evidence type="ECO:0000256" key="1">
    <source>
        <dbReference type="SAM" id="Coils"/>
    </source>
</evidence>
<dbReference type="Pfam" id="PF06721">
    <property type="entry name" value="DUF1204"/>
    <property type="match status" value="1"/>
</dbReference>
<name>A0A8T1XP14_9BRAS</name>
<keyword evidence="6" id="KW-1185">Reference proteome</keyword>
<dbReference type="PANTHER" id="PTHR31681">
    <property type="entry name" value="C2H2-LIKE ZINC FINGER PROTEIN"/>
    <property type="match status" value="1"/>
</dbReference>
<feature type="compositionally biased region" description="Basic and acidic residues" evidence="2">
    <location>
        <begin position="817"/>
        <end position="839"/>
    </location>
</feature>
<protein>
    <submittedName>
        <fullName evidence="5">Uncharacterized protein</fullName>
    </submittedName>
</protein>
<feature type="compositionally biased region" description="Basic and acidic residues" evidence="2">
    <location>
        <begin position="868"/>
        <end position="886"/>
    </location>
</feature>